<reference evidence="1 2" key="1">
    <citation type="submission" date="2018-06" db="EMBL/GenBank/DDBJ databases">
        <title>Genomic Encyclopedia of Archaeal and Bacterial Type Strains, Phase II (KMG-II): from individual species to whole genera.</title>
        <authorList>
            <person name="Goeker M."/>
        </authorList>
    </citation>
    <scope>NUCLEOTIDE SEQUENCE [LARGE SCALE GENOMIC DNA]</scope>
    <source>
        <strain evidence="1 2">DSM 24525</strain>
    </source>
</reference>
<dbReference type="EMBL" id="QKYU01000021">
    <property type="protein sequence ID" value="PZW41358.1"/>
    <property type="molecule type" value="Genomic_DNA"/>
</dbReference>
<protein>
    <submittedName>
        <fullName evidence="1">Uncharacterized protein</fullName>
    </submittedName>
</protein>
<name>A0A2W7I545_9PROT</name>
<proteinExistence type="predicted"/>
<dbReference type="AlphaFoldDB" id="A0A2W7I545"/>
<comment type="caution">
    <text evidence="1">The sequence shown here is derived from an EMBL/GenBank/DDBJ whole genome shotgun (WGS) entry which is preliminary data.</text>
</comment>
<evidence type="ECO:0000313" key="1">
    <source>
        <dbReference type="EMBL" id="PZW41358.1"/>
    </source>
</evidence>
<evidence type="ECO:0000313" key="2">
    <source>
        <dbReference type="Proteomes" id="UP000249688"/>
    </source>
</evidence>
<gene>
    <name evidence="1" type="ORF">C8P66_12166</name>
</gene>
<organism evidence="1 2">
    <name type="scientific">Humitalea rosea</name>
    <dbReference type="NCBI Taxonomy" id="990373"/>
    <lineage>
        <taxon>Bacteria</taxon>
        <taxon>Pseudomonadati</taxon>
        <taxon>Pseudomonadota</taxon>
        <taxon>Alphaproteobacteria</taxon>
        <taxon>Acetobacterales</taxon>
        <taxon>Roseomonadaceae</taxon>
        <taxon>Humitalea</taxon>
    </lineage>
</organism>
<dbReference type="RefSeq" id="WP_111399535.1">
    <property type="nucleotide sequence ID" value="NZ_QKYU01000021.1"/>
</dbReference>
<keyword evidence="2" id="KW-1185">Reference proteome</keyword>
<accession>A0A2W7I545</accession>
<sequence length="318" mass="36350">MPNDTAFYRNDSSRPDPPFARTELSNLLRNNQPVLRRNGIPVGAEHRHTYRLFRADQLVGSYQFTWHHNIPWNILRRSWDVVLTFCTDAALKALFNFYAAGHPLADDAPRLFAKLLLLRATFGITNGVAERTPGVRGCEAWIDHLTDTMRDSPNPRMGFQGEDREKLKTILCWGTWNLNEGPGTRVDDPGELFDTFGPFDAEETRRARYVAVERLNTTLNDIWDRFTEQANMPCSMATTTRPWSAALLETLRVCAALTPSQRGIVYFDPLMWAPVTLSRSAMELFDVKANATFDSGMITEVLRGVSVYKQMKKRVRFR</sequence>
<dbReference type="OrthoDB" id="8480322at2"/>
<dbReference type="Proteomes" id="UP000249688">
    <property type="component" value="Unassembled WGS sequence"/>
</dbReference>